<gene>
    <name evidence="1" type="ORF">KDK_36790</name>
</gene>
<comment type="caution">
    <text evidence="1">The sequence shown here is derived from an EMBL/GenBank/DDBJ whole genome shotgun (WGS) entry which is preliminary data.</text>
</comment>
<evidence type="ECO:0000313" key="1">
    <source>
        <dbReference type="EMBL" id="GCE19879.1"/>
    </source>
</evidence>
<dbReference type="EMBL" id="BIFS01000001">
    <property type="protein sequence ID" value="GCE19879.1"/>
    <property type="molecule type" value="Genomic_DNA"/>
</dbReference>
<keyword evidence="2" id="KW-1185">Reference proteome</keyword>
<reference evidence="2" key="1">
    <citation type="submission" date="2018-12" db="EMBL/GenBank/DDBJ databases">
        <title>Tengunoibacter tsumagoiensis gen. nov., sp. nov., Dictyobacter kobayashii sp. nov., D. alpinus sp. nov., and D. joshuensis sp. nov. and description of Dictyobacteraceae fam. nov. within the order Ktedonobacterales isolated from Tengu-no-mugimeshi.</title>
        <authorList>
            <person name="Wang C.M."/>
            <person name="Zheng Y."/>
            <person name="Sakai Y."/>
            <person name="Toyoda A."/>
            <person name="Minakuchi Y."/>
            <person name="Abe K."/>
            <person name="Yokota A."/>
            <person name="Yabe S."/>
        </authorList>
    </citation>
    <scope>NUCLEOTIDE SEQUENCE [LARGE SCALE GENOMIC DNA]</scope>
    <source>
        <strain evidence="2">Uno11</strain>
    </source>
</reference>
<dbReference type="Proteomes" id="UP000287188">
    <property type="component" value="Unassembled WGS sequence"/>
</dbReference>
<name>A0A402ALF6_9CHLR</name>
<sequence length="68" mass="7349">MGFSSTVGLSITNEILVCQESCFETMGASCPFLAAIHETAKLFLAYASKLSIAHFFLTLYDGFVGSFL</sequence>
<organism evidence="1 2">
    <name type="scientific">Dictyobacter kobayashii</name>
    <dbReference type="NCBI Taxonomy" id="2014872"/>
    <lineage>
        <taxon>Bacteria</taxon>
        <taxon>Bacillati</taxon>
        <taxon>Chloroflexota</taxon>
        <taxon>Ktedonobacteria</taxon>
        <taxon>Ktedonobacterales</taxon>
        <taxon>Dictyobacteraceae</taxon>
        <taxon>Dictyobacter</taxon>
    </lineage>
</organism>
<accession>A0A402ALF6</accession>
<dbReference type="AlphaFoldDB" id="A0A402ALF6"/>
<proteinExistence type="predicted"/>
<protein>
    <submittedName>
        <fullName evidence="1">Uncharacterized protein</fullName>
    </submittedName>
</protein>
<evidence type="ECO:0000313" key="2">
    <source>
        <dbReference type="Proteomes" id="UP000287188"/>
    </source>
</evidence>